<comment type="subcellular location">
    <subcellularLocation>
        <location evidence="1">Endomembrane system</location>
        <topology evidence="1">Multi-pass membrane protein</topology>
    </subcellularLocation>
</comment>
<name>A0ABR2LSJ8_9ASPA</name>
<dbReference type="InterPro" id="IPR006685">
    <property type="entry name" value="MscS_channel_2nd"/>
</dbReference>
<feature type="compositionally biased region" description="Basic residues" evidence="6">
    <location>
        <begin position="67"/>
        <end position="77"/>
    </location>
</feature>
<dbReference type="Pfam" id="PF25886">
    <property type="entry name" value="Msy1"/>
    <property type="match status" value="1"/>
</dbReference>
<evidence type="ECO:0000256" key="3">
    <source>
        <dbReference type="ARBA" id="ARBA00022692"/>
    </source>
</evidence>
<keyword evidence="4 7" id="KW-1133">Transmembrane helix</keyword>
<comment type="similarity">
    <text evidence="2">Belongs to the MscS (TC 1.A.23) family.</text>
</comment>
<evidence type="ECO:0000259" key="9">
    <source>
        <dbReference type="Pfam" id="PF25886"/>
    </source>
</evidence>
<organism evidence="10 11">
    <name type="scientific">Platanthera guangdongensis</name>
    <dbReference type="NCBI Taxonomy" id="2320717"/>
    <lineage>
        <taxon>Eukaryota</taxon>
        <taxon>Viridiplantae</taxon>
        <taxon>Streptophyta</taxon>
        <taxon>Embryophyta</taxon>
        <taxon>Tracheophyta</taxon>
        <taxon>Spermatophyta</taxon>
        <taxon>Magnoliopsida</taxon>
        <taxon>Liliopsida</taxon>
        <taxon>Asparagales</taxon>
        <taxon>Orchidaceae</taxon>
        <taxon>Orchidoideae</taxon>
        <taxon>Orchideae</taxon>
        <taxon>Orchidinae</taxon>
        <taxon>Platanthera</taxon>
    </lineage>
</organism>
<dbReference type="PANTHER" id="PTHR31618:SF7">
    <property type="entry name" value="MECHANOSENSITIVE ION CHANNEL PROTEIN"/>
    <property type="match status" value="1"/>
</dbReference>
<dbReference type="Pfam" id="PF00924">
    <property type="entry name" value="MS_channel_2nd"/>
    <property type="match status" value="1"/>
</dbReference>
<feature type="compositionally biased region" description="Polar residues" evidence="6">
    <location>
        <begin position="86"/>
        <end position="102"/>
    </location>
</feature>
<evidence type="ECO:0000313" key="10">
    <source>
        <dbReference type="EMBL" id="KAK8948187.1"/>
    </source>
</evidence>
<evidence type="ECO:0000256" key="2">
    <source>
        <dbReference type="ARBA" id="ARBA00008017"/>
    </source>
</evidence>
<keyword evidence="5 7" id="KW-0472">Membrane</keyword>
<dbReference type="PANTHER" id="PTHR31618">
    <property type="entry name" value="MECHANOSENSITIVE ION CHANNEL PROTEIN 5"/>
    <property type="match status" value="1"/>
</dbReference>
<sequence length="618" mass="70239">MNSDKGSASVKNQEEVVLMIPAEAKAADSSSNYHANYAKSKTPSPDISKSPGLSPRKPARPPQSKSLVRRRSIVKPKSRFEEPASTIDNSPTFTHNPNSPYNGSPILKSAGTTKTPNTPQRNVEEEDEEEEEVYKKELLQERGKRWKKIRARLLFEWLILILVTACLITSLLVQKLQRSVIWGLEIWKWCLMVMVIFCGHLLTHWFITVLVLLIEVNFLFRKKVLYFVYGLEKSVQIFLWSGLVLLSWLLIFYDNDVPRSRKTTKTLSYVSKFLGSLLIGSFIWLVETLLVKILASSFHMERYFDRIQETLYHQYFLQALSGPPVMEMAEKIGPSKSSGQLSFRSMVNGKGKGKGEKIEVIDIAKLHRMSQEKVSAWTMRGLVNVIRSSGLSTISNKIEESDDEDMEQKDKEITNEEQARAAAYQIFKNVAKSGYKYIEVEDLMRFLTKEEVAYVLPLFEGASETGKIKKSALRNWVVKAYLERKFLAHSLNDTKTAVKQLHKVLTVIVIVLIIIITLLMTGLATTKVLVFMSSQLLLIGFIFTNSCKTAFEAIIFVFVMHPFDVGDRCVIDGVQMIVEEMNILTTIFLQSDNTKVYYPNSVLSTKPNQLEISIGVQT</sequence>
<protein>
    <submittedName>
        <fullName evidence="10">Mechanosensitive ion channel protein 10</fullName>
    </submittedName>
</protein>
<evidence type="ECO:0000259" key="8">
    <source>
        <dbReference type="Pfam" id="PF00924"/>
    </source>
</evidence>
<dbReference type="InterPro" id="IPR010920">
    <property type="entry name" value="LSM_dom_sf"/>
</dbReference>
<accession>A0ABR2LSJ8</accession>
<evidence type="ECO:0000256" key="4">
    <source>
        <dbReference type="ARBA" id="ARBA00022989"/>
    </source>
</evidence>
<feature type="transmembrane region" description="Helical" evidence="7">
    <location>
        <begin position="273"/>
        <end position="295"/>
    </location>
</feature>
<dbReference type="SUPFAM" id="SSF50182">
    <property type="entry name" value="Sm-like ribonucleoproteins"/>
    <property type="match status" value="1"/>
</dbReference>
<feature type="compositionally biased region" description="Polar residues" evidence="6">
    <location>
        <begin position="110"/>
        <end position="121"/>
    </location>
</feature>
<dbReference type="EMBL" id="JBBWWR010000016">
    <property type="protein sequence ID" value="KAK8948187.1"/>
    <property type="molecule type" value="Genomic_DNA"/>
</dbReference>
<evidence type="ECO:0000256" key="1">
    <source>
        <dbReference type="ARBA" id="ARBA00004127"/>
    </source>
</evidence>
<feature type="domain" description="Mechanosensitive ion channel protein Msy1/2-like transmembrane" evidence="9">
    <location>
        <begin position="153"/>
        <end position="298"/>
    </location>
</feature>
<evidence type="ECO:0000256" key="6">
    <source>
        <dbReference type="SAM" id="MobiDB-lite"/>
    </source>
</evidence>
<evidence type="ECO:0000256" key="7">
    <source>
        <dbReference type="SAM" id="Phobius"/>
    </source>
</evidence>
<dbReference type="PIRSF" id="PIRSF017209">
    <property type="entry name" value="Memb_At2g17000_prd"/>
    <property type="match status" value="1"/>
</dbReference>
<keyword evidence="11" id="KW-1185">Reference proteome</keyword>
<proteinExistence type="inferred from homology"/>
<feature type="compositionally biased region" description="Polar residues" evidence="6">
    <location>
        <begin position="28"/>
        <end position="47"/>
    </location>
</feature>
<dbReference type="InterPro" id="IPR023408">
    <property type="entry name" value="MscS_beta-dom_sf"/>
</dbReference>
<feature type="transmembrane region" description="Helical" evidence="7">
    <location>
        <begin position="504"/>
        <end position="524"/>
    </location>
</feature>
<dbReference type="InterPro" id="IPR058650">
    <property type="entry name" value="Msy1/2-like"/>
</dbReference>
<reference evidence="10 11" key="1">
    <citation type="journal article" date="2022" name="Nat. Plants">
        <title>Genomes of leafy and leafless Platanthera orchids illuminate the evolution of mycoheterotrophy.</title>
        <authorList>
            <person name="Li M.H."/>
            <person name="Liu K.W."/>
            <person name="Li Z."/>
            <person name="Lu H.C."/>
            <person name="Ye Q.L."/>
            <person name="Zhang D."/>
            <person name="Wang J.Y."/>
            <person name="Li Y.F."/>
            <person name="Zhong Z.M."/>
            <person name="Liu X."/>
            <person name="Yu X."/>
            <person name="Liu D.K."/>
            <person name="Tu X.D."/>
            <person name="Liu B."/>
            <person name="Hao Y."/>
            <person name="Liao X.Y."/>
            <person name="Jiang Y.T."/>
            <person name="Sun W.H."/>
            <person name="Chen J."/>
            <person name="Chen Y.Q."/>
            <person name="Ai Y."/>
            <person name="Zhai J.W."/>
            <person name="Wu S.S."/>
            <person name="Zhou Z."/>
            <person name="Hsiao Y.Y."/>
            <person name="Wu W.L."/>
            <person name="Chen Y.Y."/>
            <person name="Lin Y.F."/>
            <person name="Hsu J.L."/>
            <person name="Li C.Y."/>
            <person name="Wang Z.W."/>
            <person name="Zhao X."/>
            <person name="Zhong W.Y."/>
            <person name="Ma X.K."/>
            <person name="Ma L."/>
            <person name="Huang J."/>
            <person name="Chen G.Z."/>
            <person name="Huang M.Z."/>
            <person name="Huang L."/>
            <person name="Peng D.H."/>
            <person name="Luo Y.B."/>
            <person name="Zou S.Q."/>
            <person name="Chen S.P."/>
            <person name="Lan S."/>
            <person name="Tsai W.C."/>
            <person name="Van de Peer Y."/>
            <person name="Liu Z.J."/>
        </authorList>
    </citation>
    <scope>NUCLEOTIDE SEQUENCE [LARGE SCALE GENOMIC DNA]</scope>
    <source>
        <strain evidence="10">Lor288</strain>
    </source>
</reference>
<evidence type="ECO:0000313" key="11">
    <source>
        <dbReference type="Proteomes" id="UP001412067"/>
    </source>
</evidence>
<dbReference type="Proteomes" id="UP001412067">
    <property type="component" value="Unassembled WGS sequence"/>
</dbReference>
<feature type="transmembrane region" description="Helical" evidence="7">
    <location>
        <begin position="186"/>
        <end position="214"/>
    </location>
</feature>
<feature type="transmembrane region" description="Helical" evidence="7">
    <location>
        <begin position="154"/>
        <end position="174"/>
    </location>
</feature>
<keyword evidence="3 7" id="KW-0812">Transmembrane</keyword>
<dbReference type="Gene3D" id="2.30.30.60">
    <property type="match status" value="1"/>
</dbReference>
<evidence type="ECO:0000256" key="5">
    <source>
        <dbReference type="ARBA" id="ARBA00023136"/>
    </source>
</evidence>
<comment type="caution">
    <text evidence="10">The sequence shown here is derived from an EMBL/GenBank/DDBJ whole genome shotgun (WGS) entry which is preliminary data.</text>
</comment>
<feature type="transmembrane region" description="Helical" evidence="7">
    <location>
        <begin position="536"/>
        <end position="559"/>
    </location>
</feature>
<feature type="transmembrane region" description="Helical" evidence="7">
    <location>
        <begin position="235"/>
        <end position="253"/>
    </location>
</feature>
<feature type="domain" description="Mechanosensitive ion channel MscS" evidence="8">
    <location>
        <begin position="555"/>
        <end position="606"/>
    </location>
</feature>
<feature type="region of interest" description="Disordered" evidence="6">
    <location>
        <begin position="25"/>
        <end position="128"/>
    </location>
</feature>
<dbReference type="InterPro" id="IPR016688">
    <property type="entry name" value="MscS-like_plants/fungi"/>
</dbReference>
<gene>
    <name evidence="10" type="primary">MSL10</name>
    <name evidence="10" type="ORF">KSP40_PGU005308</name>
</gene>